<evidence type="ECO:0008006" key="3">
    <source>
        <dbReference type="Google" id="ProtNLM"/>
    </source>
</evidence>
<dbReference type="AlphaFoldDB" id="A0A2U3D1K4"/>
<organism evidence="1 2">
    <name type="scientific">Sulfoacidibacillus thermotolerans</name>
    <name type="common">Acidibacillus sulfuroxidans</name>
    <dbReference type="NCBI Taxonomy" id="1765684"/>
    <lineage>
        <taxon>Bacteria</taxon>
        <taxon>Bacillati</taxon>
        <taxon>Bacillota</taxon>
        <taxon>Bacilli</taxon>
        <taxon>Bacillales</taxon>
        <taxon>Alicyclobacillaceae</taxon>
        <taxon>Sulfoacidibacillus</taxon>
    </lineage>
</organism>
<gene>
    <name evidence="1" type="ORF">BM613_13450</name>
</gene>
<dbReference type="EMBL" id="MPDK01000042">
    <property type="protein sequence ID" value="PWI55172.1"/>
    <property type="molecule type" value="Genomic_DNA"/>
</dbReference>
<evidence type="ECO:0000313" key="2">
    <source>
        <dbReference type="Proteomes" id="UP000245380"/>
    </source>
</evidence>
<comment type="caution">
    <text evidence="1">The sequence shown here is derived from an EMBL/GenBank/DDBJ whole genome shotgun (WGS) entry which is preliminary data.</text>
</comment>
<dbReference type="Proteomes" id="UP000245380">
    <property type="component" value="Unassembled WGS sequence"/>
</dbReference>
<dbReference type="InterPro" id="IPR025332">
    <property type="entry name" value="DUF4238"/>
</dbReference>
<accession>A0A2U3D1K4</accession>
<proteinExistence type="predicted"/>
<dbReference type="Pfam" id="PF14022">
    <property type="entry name" value="DUF4238"/>
    <property type="match status" value="1"/>
</dbReference>
<evidence type="ECO:0000313" key="1">
    <source>
        <dbReference type="EMBL" id="PWI55172.1"/>
    </source>
</evidence>
<name>A0A2U3D1K4_SULT2</name>
<protein>
    <recommendedName>
        <fullName evidence="3">DUF4238 domain-containing protein</fullName>
    </recommendedName>
</protein>
<sequence length="139" mass="16279">MNLVKNQHYVPQTYLRNFAIPGRESLYCFNKDSGEILDNPTSIKNIASERYFYDIKGIDEQIVEKFFGTLEADFGKFINDFITKCDLYEKGVSFSRSDPILTEVERNYLSSWLAVQVLRTRSMRDIILEVYNEIVKILL</sequence>
<keyword evidence="2" id="KW-1185">Reference proteome</keyword>
<reference evidence="1 2" key="1">
    <citation type="submission" date="2016-11" db="EMBL/GenBank/DDBJ databases">
        <title>Comparative genomics of Acidibacillus ferroxidans species.</title>
        <authorList>
            <person name="Oliveira G."/>
            <person name="Nunes G."/>
            <person name="Oliveira R."/>
            <person name="Araujo F."/>
            <person name="Salim A."/>
            <person name="Scholte L."/>
            <person name="Morais D."/>
            <person name="Nancucheo I."/>
            <person name="Johnson D.B."/>
            <person name="Grail B."/>
            <person name="Bittencourt J."/>
            <person name="Valadares R."/>
        </authorList>
    </citation>
    <scope>NUCLEOTIDE SEQUENCE [LARGE SCALE GENOMIC DNA]</scope>
    <source>
        <strain evidence="1 2">Y002</strain>
    </source>
</reference>